<dbReference type="AlphaFoldDB" id="A0A133V5X4"/>
<evidence type="ECO:0000313" key="4">
    <source>
        <dbReference type="Proteomes" id="UP000070035"/>
    </source>
</evidence>
<gene>
    <name evidence="3" type="ORF">AKJ44_02085</name>
</gene>
<dbReference type="SUPFAM" id="SSF53335">
    <property type="entry name" value="S-adenosyl-L-methionine-dependent methyltransferases"/>
    <property type="match status" value="1"/>
</dbReference>
<dbReference type="Pfam" id="PF07669">
    <property type="entry name" value="Eco57I"/>
    <property type="match status" value="1"/>
</dbReference>
<dbReference type="InterPro" id="IPR029063">
    <property type="entry name" value="SAM-dependent_MTases_sf"/>
</dbReference>
<dbReference type="GO" id="GO:0032259">
    <property type="term" value="P:methylation"/>
    <property type="evidence" value="ECO:0007669"/>
    <property type="project" value="InterPro"/>
</dbReference>
<proteinExistence type="predicted"/>
<dbReference type="GO" id="GO:0008168">
    <property type="term" value="F:methyltransferase activity"/>
    <property type="evidence" value="ECO:0007669"/>
    <property type="project" value="InterPro"/>
</dbReference>
<organism evidence="3 4">
    <name type="scientific">candidate division MSBL1 archaeon SCGC-AAA261F17</name>
    <dbReference type="NCBI Taxonomy" id="1698274"/>
    <lineage>
        <taxon>Archaea</taxon>
        <taxon>Methanobacteriati</taxon>
        <taxon>Methanobacteriota</taxon>
        <taxon>candidate division MSBL1</taxon>
    </lineage>
</organism>
<reference evidence="3 4" key="1">
    <citation type="journal article" date="2016" name="Sci. Rep.">
        <title>Metabolic traits of an uncultured archaeal lineage -MSBL1- from brine pools of the Red Sea.</title>
        <authorList>
            <person name="Mwirichia R."/>
            <person name="Alam I."/>
            <person name="Rashid M."/>
            <person name="Vinu M."/>
            <person name="Ba-Alawi W."/>
            <person name="Anthony Kamau A."/>
            <person name="Kamanda Ngugi D."/>
            <person name="Goker M."/>
            <person name="Klenk H.P."/>
            <person name="Bajic V."/>
            <person name="Stingl U."/>
        </authorList>
    </citation>
    <scope>NUCLEOTIDE SEQUENCE [LARGE SCALE GENOMIC DNA]</scope>
    <source>
        <strain evidence="3">SCGC-AAA261F17</strain>
    </source>
</reference>
<sequence>MVPHHPTSDQYVSNHSPSNHSISKNVRFPLILGENIKVGNSLVTEPIDKIGEYFDNPDDRKPFLWKEEFSEIFQEGGFDVIIGNPPYFTIRKSGTRGEATFYYEYLKNSTK</sequence>
<dbReference type="GO" id="GO:0006304">
    <property type="term" value="P:DNA modification"/>
    <property type="evidence" value="ECO:0007669"/>
    <property type="project" value="InterPro"/>
</dbReference>
<keyword evidence="4" id="KW-1185">Reference proteome</keyword>
<dbReference type="Gene3D" id="3.40.50.150">
    <property type="entry name" value="Vaccinia Virus protein VP39"/>
    <property type="match status" value="1"/>
</dbReference>
<accession>A0A133V5X4</accession>
<dbReference type="InterPro" id="IPR011639">
    <property type="entry name" value="MethylTrfase_TaqI-like_dom"/>
</dbReference>
<feature type="region of interest" description="Disordered" evidence="1">
    <location>
        <begin position="1"/>
        <end position="22"/>
    </location>
</feature>
<dbReference type="InterPro" id="IPR002052">
    <property type="entry name" value="DNA_methylase_N6_adenine_CS"/>
</dbReference>
<evidence type="ECO:0000259" key="2">
    <source>
        <dbReference type="Pfam" id="PF07669"/>
    </source>
</evidence>
<evidence type="ECO:0000313" key="3">
    <source>
        <dbReference type="EMBL" id="KXB01842.1"/>
    </source>
</evidence>
<dbReference type="Proteomes" id="UP000070035">
    <property type="component" value="Unassembled WGS sequence"/>
</dbReference>
<feature type="domain" description="Type II methyltransferase M.TaqI-like" evidence="2">
    <location>
        <begin position="45"/>
        <end position="105"/>
    </location>
</feature>
<evidence type="ECO:0000256" key="1">
    <source>
        <dbReference type="SAM" id="MobiDB-lite"/>
    </source>
</evidence>
<dbReference type="EMBL" id="LHXY01000026">
    <property type="protein sequence ID" value="KXB01842.1"/>
    <property type="molecule type" value="Genomic_DNA"/>
</dbReference>
<protein>
    <recommendedName>
        <fullName evidence="2">Type II methyltransferase M.TaqI-like domain-containing protein</fullName>
    </recommendedName>
</protein>
<name>A0A133V5X4_9EURY</name>
<dbReference type="GO" id="GO:0003676">
    <property type="term" value="F:nucleic acid binding"/>
    <property type="evidence" value="ECO:0007669"/>
    <property type="project" value="InterPro"/>
</dbReference>
<comment type="caution">
    <text evidence="3">The sequence shown here is derived from an EMBL/GenBank/DDBJ whole genome shotgun (WGS) entry which is preliminary data.</text>
</comment>
<feature type="compositionally biased region" description="Polar residues" evidence="1">
    <location>
        <begin position="8"/>
        <end position="22"/>
    </location>
</feature>
<dbReference type="PROSITE" id="PS00092">
    <property type="entry name" value="N6_MTASE"/>
    <property type="match status" value="1"/>
</dbReference>